<dbReference type="RefSeq" id="XP_025379330.1">
    <property type="nucleotide sequence ID" value="XM_025521272.1"/>
</dbReference>
<dbReference type="Pfam" id="PF00515">
    <property type="entry name" value="TPR_1"/>
    <property type="match status" value="1"/>
</dbReference>
<feature type="region of interest" description="Disordered" evidence="7">
    <location>
        <begin position="21"/>
        <end position="64"/>
    </location>
</feature>
<dbReference type="Pfam" id="PF13181">
    <property type="entry name" value="TPR_8"/>
    <property type="match status" value="2"/>
</dbReference>
<dbReference type="PANTHER" id="PTHR10130">
    <property type="entry name" value="PEROXISOMAL TARGETING SIGNAL 1 RECEPTOR PEX5"/>
    <property type="match status" value="1"/>
</dbReference>
<dbReference type="InParanoid" id="A0A316YSP1"/>
<dbReference type="EMBL" id="KZ819635">
    <property type="protein sequence ID" value="PWN92132.1"/>
    <property type="molecule type" value="Genomic_DNA"/>
</dbReference>
<dbReference type="SUPFAM" id="SSF48452">
    <property type="entry name" value="TPR-like"/>
    <property type="match status" value="1"/>
</dbReference>
<reference evidence="8 9" key="1">
    <citation type="journal article" date="2018" name="Mol. Biol. Evol.">
        <title>Broad Genomic Sampling Reveals a Smut Pathogenic Ancestry of the Fungal Clade Ustilaginomycotina.</title>
        <authorList>
            <person name="Kijpornyongpan T."/>
            <person name="Mondo S.J."/>
            <person name="Barry K."/>
            <person name="Sandor L."/>
            <person name="Lee J."/>
            <person name="Lipzen A."/>
            <person name="Pangilinan J."/>
            <person name="LaButti K."/>
            <person name="Hainaut M."/>
            <person name="Henrissat B."/>
            <person name="Grigoriev I.V."/>
            <person name="Spatafora J.W."/>
            <person name="Aime M.C."/>
        </authorList>
    </citation>
    <scope>NUCLEOTIDE SEQUENCE [LARGE SCALE GENOMIC DNA]</scope>
    <source>
        <strain evidence="8 9">MCA 4198</strain>
    </source>
</reference>
<dbReference type="OrthoDB" id="10006023at2759"/>
<keyword evidence="9" id="KW-1185">Reference proteome</keyword>
<keyword evidence="4" id="KW-0677">Repeat</keyword>
<feature type="compositionally biased region" description="Gly residues" evidence="7">
    <location>
        <begin position="97"/>
        <end position="106"/>
    </location>
</feature>
<proteinExistence type="inferred from homology"/>
<feature type="region of interest" description="Disordered" evidence="7">
    <location>
        <begin position="252"/>
        <end position="289"/>
    </location>
</feature>
<evidence type="ECO:0000256" key="5">
    <source>
        <dbReference type="ARBA" id="ARBA00022803"/>
    </source>
</evidence>
<evidence type="ECO:0000256" key="2">
    <source>
        <dbReference type="ARBA" id="ARBA00005348"/>
    </source>
</evidence>
<evidence type="ECO:0000313" key="9">
    <source>
        <dbReference type="Proteomes" id="UP000245768"/>
    </source>
</evidence>
<dbReference type="PANTHER" id="PTHR10130:SF9">
    <property type="entry name" value="PEROXISOMAL TARGETING SIGNAL RECEPTOR"/>
    <property type="match status" value="1"/>
</dbReference>
<evidence type="ECO:0000256" key="3">
    <source>
        <dbReference type="ARBA" id="ARBA00022490"/>
    </source>
</evidence>
<feature type="region of interest" description="Disordered" evidence="7">
    <location>
        <begin position="96"/>
        <end position="143"/>
    </location>
</feature>
<dbReference type="FunCoup" id="A0A316YSP1">
    <property type="interactions" value="71"/>
</dbReference>
<gene>
    <name evidence="8" type="ORF">FA10DRAFT_265933</name>
</gene>
<dbReference type="Proteomes" id="UP000245768">
    <property type="component" value="Unassembled WGS sequence"/>
</dbReference>
<accession>A0A316YSP1</accession>
<dbReference type="InterPro" id="IPR024111">
    <property type="entry name" value="PEX5/PEX5L"/>
</dbReference>
<protein>
    <submittedName>
        <fullName evidence="8">TPR-like protein</fullName>
    </submittedName>
</protein>
<feature type="compositionally biased region" description="Low complexity" evidence="7">
    <location>
        <begin position="219"/>
        <end position="235"/>
    </location>
</feature>
<feature type="repeat" description="TPR" evidence="6">
    <location>
        <begin position="456"/>
        <end position="489"/>
    </location>
</feature>
<dbReference type="GO" id="GO:0005778">
    <property type="term" value="C:peroxisomal membrane"/>
    <property type="evidence" value="ECO:0007669"/>
    <property type="project" value="TreeGrafter"/>
</dbReference>
<keyword evidence="5 6" id="KW-0802">TPR repeat</keyword>
<dbReference type="PROSITE" id="PS50005">
    <property type="entry name" value="TPR"/>
    <property type="match status" value="3"/>
</dbReference>
<sequence>MSFQAMMSGAECSTGNNALSQFLKHTSGDRSLQQGDRTQAGPAGPSSSSMRQQGPMGPGSGPEAEAFFRQQQQQGGPQFQPGAYDFEQMKAEMNRMGGAGGPGAGAGWADEMQRRGAPGSGPQPFSPEMLRQMGVGGGGPNPGEMEAAFARGGDGQAQAWRQQFPNYQPQSSTTSGSGGGSGGASTFAPRYGMGGSMGMGYGGMSSMGGMGMYNRASPQLSQSRTQQQQQQGNGQIVELDDAKWEEQFAKLDQAGKDGETATSTDKGKGKGKAKEDDEDQLPSEAEQDRKVREALDALERDVQADGNEAQTRFEELWKSMNAGNAPDPDLANWEKELSDARNRMQDEMYMHPGGGIGFGEAARGETAGLDGTEDALLDGFGTISADGYPRLGSYRFDNRNPFVSHEDPLSEGLRLLSSGGSLADAALLFEVATQRDVAGGTGGESNEVDAQMRHKSEAWRRLGEAQAMNERETQAIRALEEAIRLDEGNLEAYMSLAIAYTNEGYDAAAHSTLERYMQRAYPHIKPAPLPASISGPKDPIEGTVSGDGTTNPWASLNRVTSLFLQAAREGNSSGRIDPEVQVGLGVLFYSNSSYDQAKDCFETALQARPNDFLLWNRLGATLANGGKPEEAIEAYHKALELRPTFTRAIYNLSVSCLNLGAHHEAAEHLLAALSLQQTHALPDVPPDVGPGDVRVPPLAEAQESSNLWSTLRRIFLCMDRMDLAQHAHVGADLSQFRAQGFEF</sequence>
<dbReference type="GO" id="GO:0005829">
    <property type="term" value="C:cytosol"/>
    <property type="evidence" value="ECO:0007669"/>
    <property type="project" value="TreeGrafter"/>
</dbReference>
<dbReference type="InterPro" id="IPR011990">
    <property type="entry name" value="TPR-like_helical_dom_sf"/>
</dbReference>
<evidence type="ECO:0000256" key="1">
    <source>
        <dbReference type="ARBA" id="ARBA00004496"/>
    </source>
</evidence>
<dbReference type="AlphaFoldDB" id="A0A316YSP1"/>
<evidence type="ECO:0000256" key="4">
    <source>
        <dbReference type="ARBA" id="ARBA00022737"/>
    </source>
</evidence>
<dbReference type="InterPro" id="IPR019734">
    <property type="entry name" value="TPR_rpt"/>
</dbReference>
<dbReference type="GeneID" id="37043188"/>
<feature type="repeat" description="TPR" evidence="6">
    <location>
        <begin position="578"/>
        <end position="611"/>
    </location>
</feature>
<evidence type="ECO:0000256" key="7">
    <source>
        <dbReference type="SAM" id="MobiDB-lite"/>
    </source>
</evidence>
<dbReference type="GO" id="GO:0016560">
    <property type="term" value="P:protein import into peroxisome matrix, docking"/>
    <property type="evidence" value="ECO:0007669"/>
    <property type="project" value="TreeGrafter"/>
</dbReference>
<name>A0A316YSP1_9BASI</name>
<evidence type="ECO:0000313" key="8">
    <source>
        <dbReference type="EMBL" id="PWN92132.1"/>
    </source>
</evidence>
<feature type="compositionally biased region" description="Basic and acidic residues" evidence="7">
    <location>
        <begin position="252"/>
        <end position="275"/>
    </location>
</feature>
<dbReference type="Gene3D" id="1.25.40.10">
    <property type="entry name" value="Tetratricopeptide repeat domain"/>
    <property type="match status" value="1"/>
</dbReference>
<keyword evidence="3" id="KW-0963">Cytoplasm</keyword>
<organism evidence="8 9">
    <name type="scientific">Acaromyces ingoldii</name>
    <dbReference type="NCBI Taxonomy" id="215250"/>
    <lineage>
        <taxon>Eukaryota</taxon>
        <taxon>Fungi</taxon>
        <taxon>Dikarya</taxon>
        <taxon>Basidiomycota</taxon>
        <taxon>Ustilaginomycotina</taxon>
        <taxon>Exobasidiomycetes</taxon>
        <taxon>Exobasidiales</taxon>
        <taxon>Cryptobasidiaceae</taxon>
        <taxon>Acaromyces</taxon>
    </lineage>
</organism>
<dbReference type="SMART" id="SM00028">
    <property type="entry name" value="TPR"/>
    <property type="match status" value="4"/>
</dbReference>
<feature type="compositionally biased region" description="Polar residues" evidence="7">
    <location>
        <begin position="21"/>
        <end position="37"/>
    </location>
</feature>
<feature type="region of interest" description="Disordered" evidence="7">
    <location>
        <begin position="212"/>
        <end position="235"/>
    </location>
</feature>
<feature type="repeat" description="TPR" evidence="6">
    <location>
        <begin position="612"/>
        <end position="645"/>
    </location>
</feature>
<dbReference type="GO" id="GO:0005052">
    <property type="term" value="F:peroxisome matrix targeting signal-1 binding"/>
    <property type="evidence" value="ECO:0007669"/>
    <property type="project" value="TreeGrafter"/>
</dbReference>
<comment type="subcellular location">
    <subcellularLocation>
        <location evidence="1">Cytoplasm</location>
    </subcellularLocation>
</comment>
<evidence type="ECO:0000256" key="6">
    <source>
        <dbReference type="PROSITE-ProRule" id="PRU00339"/>
    </source>
</evidence>
<comment type="similarity">
    <text evidence="2">Belongs to the peroxisomal targeting signal receptor family.</text>
</comment>
<dbReference type="STRING" id="215250.A0A316YSP1"/>